<dbReference type="Proteomes" id="UP001198182">
    <property type="component" value="Unassembled WGS sequence"/>
</dbReference>
<comment type="caution">
    <text evidence="1">The sequence shown here is derived from an EMBL/GenBank/DDBJ whole genome shotgun (WGS) entry which is preliminary data.</text>
</comment>
<sequence length="140" mass="15941">MINNLEDYFKPDQRFFLDKISYNRMESTSGTPARILNCIDQLDAFLNSNSVKLVLTRTLKFDPEGIFQLSVSFGVVLTFKEELKSDLSWDELDLAKEFRQNGRFATDNLMRRICLLIAEITSSFGQPPIITPDAVAPLAE</sequence>
<organism evidence="1 2">
    <name type="scientific">Hominifimenecus microfluidus</name>
    <dbReference type="NCBI Taxonomy" id="2885348"/>
    <lineage>
        <taxon>Bacteria</taxon>
        <taxon>Bacillati</taxon>
        <taxon>Bacillota</taxon>
        <taxon>Clostridia</taxon>
        <taxon>Lachnospirales</taxon>
        <taxon>Lachnospiraceae</taxon>
        <taxon>Hominifimenecus</taxon>
    </lineage>
</organism>
<protein>
    <submittedName>
        <fullName evidence="1">Uncharacterized protein</fullName>
    </submittedName>
</protein>
<name>A0AAE3EAV2_9FIRM</name>
<evidence type="ECO:0000313" key="1">
    <source>
        <dbReference type="EMBL" id="MCC2231105.1"/>
    </source>
</evidence>
<evidence type="ECO:0000313" key="2">
    <source>
        <dbReference type="Proteomes" id="UP001198182"/>
    </source>
</evidence>
<reference evidence="1" key="1">
    <citation type="submission" date="2021-10" db="EMBL/GenBank/DDBJ databases">
        <title>Anaerobic single-cell dispensing facilitates the cultivation of human gut bacteria.</title>
        <authorList>
            <person name="Afrizal A."/>
        </authorList>
    </citation>
    <scope>NUCLEOTIDE SEQUENCE</scope>
    <source>
        <strain evidence="1">CLA-AA-H215</strain>
    </source>
</reference>
<accession>A0AAE3EAV2</accession>
<dbReference type="RefSeq" id="WP_308453625.1">
    <property type="nucleotide sequence ID" value="NZ_JAJEQR010000022.1"/>
</dbReference>
<gene>
    <name evidence="1" type="ORF">LKD81_08855</name>
</gene>
<dbReference type="EMBL" id="JAJEQR010000022">
    <property type="protein sequence ID" value="MCC2231105.1"/>
    <property type="molecule type" value="Genomic_DNA"/>
</dbReference>
<keyword evidence="2" id="KW-1185">Reference proteome</keyword>
<dbReference type="AlphaFoldDB" id="A0AAE3EAV2"/>
<proteinExistence type="predicted"/>